<keyword evidence="2" id="KW-1133">Transmembrane helix</keyword>
<accession>A0ABT7WDS1</accession>
<evidence type="ECO:0000256" key="1">
    <source>
        <dbReference type="SAM" id="Coils"/>
    </source>
</evidence>
<dbReference type="RefSeq" id="WP_289724401.1">
    <property type="nucleotide sequence ID" value="NZ_JAUDUY010000002.1"/>
</dbReference>
<evidence type="ECO:0000313" key="4">
    <source>
        <dbReference type="Proteomes" id="UP001174839"/>
    </source>
</evidence>
<proteinExistence type="predicted"/>
<dbReference type="Proteomes" id="UP001174839">
    <property type="component" value="Unassembled WGS sequence"/>
</dbReference>
<reference evidence="3" key="1">
    <citation type="submission" date="2023-06" db="EMBL/GenBank/DDBJ databases">
        <title>Robiginitalea aurantiacus sp. nov. and Algoriphagus sediminis sp. nov., isolated from coastal sediment.</title>
        <authorList>
            <person name="Zhou Z.Y."/>
            <person name="An J."/>
            <person name="Jia Y.W."/>
            <person name="Du Z.J."/>
        </authorList>
    </citation>
    <scope>NUCLEOTIDE SEQUENCE</scope>
    <source>
        <strain evidence="3">M39</strain>
    </source>
</reference>
<feature type="coiled-coil region" evidence="1">
    <location>
        <begin position="148"/>
        <end position="178"/>
    </location>
</feature>
<keyword evidence="2" id="KW-0472">Membrane</keyword>
<keyword evidence="1" id="KW-0175">Coiled coil</keyword>
<feature type="transmembrane region" description="Helical" evidence="2">
    <location>
        <begin position="21"/>
        <end position="42"/>
    </location>
</feature>
<sequence length="256" mass="29480">MFVYLRQLRRKLINGNSFLKYLLYGLGELLLIVMGILLALYVDNWNDHRLENKREQFYLTELRAEFEASRIKLENLIEANRQTYYKASEIANVMIQGGEGLSELEFSGLLFHSFSDEITYNPNNSVLQELLNSGRLEYLSNPALRGHLTTWSSRLEQIRQQEQNLREQRAEVMELALKEGGSIRGILENTGILTGEMGLLPSNTKTNNLDLLHSRNLENHLLIFILTARLTEKNHYLPLLIEIETIIDLIDGSLGM</sequence>
<gene>
    <name evidence="3" type="ORF">QU605_06160</name>
</gene>
<organism evidence="3 4">
    <name type="scientific">Robiginitalea aurantiaca</name>
    <dbReference type="NCBI Taxonomy" id="3056915"/>
    <lineage>
        <taxon>Bacteria</taxon>
        <taxon>Pseudomonadati</taxon>
        <taxon>Bacteroidota</taxon>
        <taxon>Flavobacteriia</taxon>
        <taxon>Flavobacteriales</taxon>
        <taxon>Flavobacteriaceae</taxon>
        <taxon>Robiginitalea</taxon>
    </lineage>
</organism>
<dbReference type="InterPro" id="IPR045749">
    <property type="entry name" value="DUF6090"/>
</dbReference>
<name>A0ABT7WDS1_9FLAO</name>
<dbReference type="EMBL" id="JAUDUY010000002">
    <property type="protein sequence ID" value="MDM9631043.1"/>
    <property type="molecule type" value="Genomic_DNA"/>
</dbReference>
<evidence type="ECO:0000313" key="3">
    <source>
        <dbReference type="EMBL" id="MDM9631043.1"/>
    </source>
</evidence>
<keyword evidence="4" id="KW-1185">Reference proteome</keyword>
<comment type="caution">
    <text evidence="3">The sequence shown here is derived from an EMBL/GenBank/DDBJ whole genome shotgun (WGS) entry which is preliminary data.</text>
</comment>
<keyword evidence="2" id="KW-0812">Transmembrane</keyword>
<protein>
    <submittedName>
        <fullName evidence="3">DUF6090 family protein</fullName>
    </submittedName>
</protein>
<evidence type="ECO:0000256" key="2">
    <source>
        <dbReference type="SAM" id="Phobius"/>
    </source>
</evidence>
<dbReference type="Pfam" id="PF19578">
    <property type="entry name" value="DUF6090"/>
    <property type="match status" value="1"/>
</dbReference>